<dbReference type="InterPro" id="IPR041667">
    <property type="entry name" value="Cupin_8"/>
</dbReference>
<dbReference type="Pfam" id="PF13621">
    <property type="entry name" value="Cupin_8"/>
    <property type="match status" value="1"/>
</dbReference>
<dbReference type="PANTHER" id="PTHR12461">
    <property type="entry name" value="HYPOXIA-INDUCIBLE FACTOR 1 ALPHA INHIBITOR-RELATED"/>
    <property type="match status" value="1"/>
</dbReference>
<reference evidence="2" key="1">
    <citation type="journal article" date="2020" name="Nature">
        <title>Giant virus diversity and host interactions through global metagenomics.</title>
        <authorList>
            <person name="Schulz F."/>
            <person name="Roux S."/>
            <person name="Paez-Espino D."/>
            <person name="Jungbluth S."/>
            <person name="Walsh D.A."/>
            <person name="Denef V.J."/>
            <person name="McMahon K.D."/>
            <person name="Konstantinidis K.T."/>
            <person name="Eloe-Fadrosh E.A."/>
            <person name="Kyrpides N.C."/>
            <person name="Woyke T."/>
        </authorList>
    </citation>
    <scope>NUCLEOTIDE SEQUENCE</scope>
    <source>
        <strain evidence="2">GVMAG-M-3300023109-53</strain>
    </source>
</reference>
<dbReference type="SUPFAM" id="SSF51197">
    <property type="entry name" value="Clavaminate synthase-like"/>
    <property type="match status" value="1"/>
</dbReference>
<dbReference type="InterPro" id="IPR014710">
    <property type="entry name" value="RmlC-like_jellyroll"/>
</dbReference>
<evidence type="ECO:0000313" key="2">
    <source>
        <dbReference type="EMBL" id="QHT09014.1"/>
    </source>
</evidence>
<dbReference type="Gene3D" id="2.60.120.10">
    <property type="entry name" value="Jelly Rolls"/>
    <property type="match status" value="1"/>
</dbReference>
<proteinExistence type="predicted"/>
<dbReference type="EMBL" id="MN739505">
    <property type="protein sequence ID" value="QHT09014.1"/>
    <property type="molecule type" value="Genomic_DNA"/>
</dbReference>
<evidence type="ECO:0000259" key="1">
    <source>
        <dbReference type="Pfam" id="PF13621"/>
    </source>
</evidence>
<protein>
    <recommendedName>
        <fullName evidence="1">Cupin-like domain-containing protein</fullName>
    </recommendedName>
</protein>
<dbReference type="AlphaFoldDB" id="A0A6C0CYZ5"/>
<sequence>MKTLFSILIFCIVLFIYLHINFHLRTSNDLEVYEIDQPSKEKLEEICDLRQPVIFDYNVDGLLQECNIDSIEKNYGAFDIKVRNVKEYDDVCELYLPLTLNTGREIFRKDKEEKYLSENNQEFLEETSLIKHMRYNDNFLRPYSVSNCIYDFQFSSNNTKTILKYELNYRNFILVTQGSIKIKLIPPKSSRYLYTIKDYDNFEFLSPVNPWDVQSQFKADFDKLKTLEVTLKKGQIIFIPAYWWYSIWFQENTSLVCFKYKTYMNNIAISNHLLVNMLQNQNVKREIAKKKNIEQEVTEDSNSNSDDKISA</sequence>
<accession>A0A6C0CYZ5</accession>
<name>A0A6C0CYZ5_9ZZZZ</name>
<feature type="domain" description="Cupin-like" evidence="1">
    <location>
        <begin position="154"/>
        <end position="248"/>
    </location>
</feature>
<organism evidence="2">
    <name type="scientific">viral metagenome</name>
    <dbReference type="NCBI Taxonomy" id="1070528"/>
    <lineage>
        <taxon>unclassified sequences</taxon>
        <taxon>metagenomes</taxon>
        <taxon>organismal metagenomes</taxon>
    </lineage>
</organism>
<dbReference type="PANTHER" id="PTHR12461:SF105">
    <property type="entry name" value="HYPOXIA-INDUCIBLE FACTOR 1-ALPHA INHIBITOR"/>
    <property type="match status" value="1"/>
</dbReference>